<gene>
    <name evidence="1" type="ORF">GRI44_07280</name>
</gene>
<name>A0A6L7GF21_9SPHN</name>
<sequence length="169" mass="19630">MAFHRSRPSAKPTFEIKADQPLTTQLLPLEDCFIWLHMTQVPSKLERMEIRKAIGNRNIPGADSGVRPRGPDYLVAHACFHCRKSWKLSEENTATCPECGGSLHWMGRAFKAPKKSDLEQWKKVEALWSAGFRFVPNTRWREVEPYPDRLREVAAFIDNNREHPFRVKE</sequence>
<protein>
    <submittedName>
        <fullName evidence="1">Uncharacterized protein</fullName>
    </submittedName>
</protein>
<comment type="caution">
    <text evidence="1">The sequence shown here is derived from an EMBL/GenBank/DDBJ whole genome shotgun (WGS) entry which is preliminary data.</text>
</comment>
<accession>A0A6L7GF21</accession>
<reference evidence="1 2" key="1">
    <citation type="submission" date="2019-12" db="EMBL/GenBank/DDBJ databases">
        <title>Genomic-based taxomic classification of the family Erythrobacteraceae.</title>
        <authorList>
            <person name="Xu L."/>
        </authorList>
    </citation>
    <scope>NUCLEOTIDE SEQUENCE [LARGE SCALE GENOMIC DNA]</scope>
    <source>
        <strain evidence="1 2">KCTC 52259</strain>
    </source>
</reference>
<dbReference type="AlphaFoldDB" id="A0A6L7GF21"/>
<dbReference type="Proteomes" id="UP000473531">
    <property type="component" value="Unassembled WGS sequence"/>
</dbReference>
<proteinExistence type="predicted"/>
<keyword evidence="2" id="KW-1185">Reference proteome</keyword>
<evidence type="ECO:0000313" key="1">
    <source>
        <dbReference type="EMBL" id="MXP14549.1"/>
    </source>
</evidence>
<organism evidence="1 2">
    <name type="scientific">Allopontixanthobacter confluentis</name>
    <dbReference type="NCBI Taxonomy" id="1849021"/>
    <lineage>
        <taxon>Bacteria</taxon>
        <taxon>Pseudomonadati</taxon>
        <taxon>Pseudomonadota</taxon>
        <taxon>Alphaproteobacteria</taxon>
        <taxon>Sphingomonadales</taxon>
        <taxon>Erythrobacteraceae</taxon>
        <taxon>Allopontixanthobacter</taxon>
    </lineage>
</organism>
<evidence type="ECO:0000313" key="2">
    <source>
        <dbReference type="Proteomes" id="UP000473531"/>
    </source>
</evidence>
<dbReference type="EMBL" id="WTYU01000001">
    <property type="protein sequence ID" value="MXP14549.1"/>
    <property type="molecule type" value="Genomic_DNA"/>
</dbReference>